<keyword evidence="2" id="KW-1185">Reference proteome</keyword>
<dbReference type="AlphaFoldDB" id="A0AAD6SXZ4"/>
<protein>
    <submittedName>
        <fullName evidence="1">Uncharacterized protein</fullName>
    </submittedName>
</protein>
<sequence>MADTWPDTELCMPGGQYGGAFPGYWNCAGVTVYTTAAGEEVVGSRPWGRSSAAGASASAAPGIVVAAAAGALAGAAGAAGEPSAGRRWGAYAAAGRDADAEGRAGELEEGHSYAGAESAFAAGTRAAAA</sequence>
<reference evidence="1" key="1">
    <citation type="submission" date="2023-03" db="EMBL/GenBank/DDBJ databases">
        <title>Massive genome expansion in bonnet fungi (Mycena s.s.) driven by repeated elements and novel gene families across ecological guilds.</title>
        <authorList>
            <consortium name="Lawrence Berkeley National Laboratory"/>
            <person name="Harder C.B."/>
            <person name="Miyauchi S."/>
            <person name="Viragh M."/>
            <person name="Kuo A."/>
            <person name="Thoen E."/>
            <person name="Andreopoulos B."/>
            <person name="Lu D."/>
            <person name="Skrede I."/>
            <person name="Drula E."/>
            <person name="Henrissat B."/>
            <person name="Morin E."/>
            <person name="Kohler A."/>
            <person name="Barry K."/>
            <person name="LaButti K."/>
            <person name="Morin E."/>
            <person name="Salamov A."/>
            <person name="Lipzen A."/>
            <person name="Mereny Z."/>
            <person name="Hegedus B."/>
            <person name="Baldrian P."/>
            <person name="Stursova M."/>
            <person name="Weitz H."/>
            <person name="Taylor A."/>
            <person name="Grigoriev I.V."/>
            <person name="Nagy L.G."/>
            <person name="Martin F."/>
            <person name="Kauserud H."/>
        </authorList>
    </citation>
    <scope>NUCLEOTIDE SEQUENCE</scope>
    <source>
        <strain evidence="1">CBHHK200</strain>
    </source>
</reference>
<accession>A0AAD6SXZ4</accession>
<evidence type="ECO:0000313" key="2">
    <source>
        <dbReference type="Proteomes" id="UP001218188"/>
    </source>
</evidence>
<gene>
    <name evidence="1" type="ORF">C8F04DRAFT_1181657</name>
</gene>
<proteinExistence type="predicted"/>
<organism evidence="1 2">
    <name type="scientific">Mycena alexandri</name>
    <dbReference type="NCBI Taxonomy" id="1745969"/>
    <lineage>
        <taxon>Eukaryota</taxon>
        <taxon>Fungi</taxon>
        <taxon>Dikarya</taxon>
        <taxon>Basidiomycota</taxon>
        <taxon>Agaricomycotina</taxon>
        <taxon>Agaricomycetes</taxon>
        <taxon>Agaricomycetidae</taxon>
        <taxon>Agaricales</taxon>
        <taxon>Marasmiineae</taxon>
        <taxon>Mycenaceae</taxon>
        <taxon>Mycena</taxon>
    </lineage>
</organism>
<dbReference type="Proteomes" id="UP001218188">
    <property type="component" value="Unassembled WGS sequence"/>
</dbReference>
<dbReference type="EMBL" id="JARJCM010000045">
    <property type="protein sequence ID" value="KAJ7036121.1"/>
    <property type="molecule type" value="Genomic_DNA"/>
</dbReference>
<evidence type="ECO:0000313" key="1">
    <source>
        <dbReference type="EMBL" id="KAJ7036121.1"/>
    </source>
</evidence>
<comment type="caution">
    <text evidence="1">The sequence shown here is derived from an EMBL/GenBank/DDBJ whole genome shotgun (WGS) entry which is preliminary data.</text>
</comment>
<name>A0AAD6SXZ4_9AGAR</name>